<reference evidence="7" key="1">
    <citation type="submission" date="2018-12" db="UniProtKB">
        <authorList>
            <consortium name="WormBaseParasite"/>
        </authorList>
    </citation>
    <scope>IDENTIFICATION</scope>
    <source>
        <strain evidence="7">Puerto Rican</strain>
    </source>
</reference>
<dbReference type="InterPro" id="IPR050361">
    <property type="entry name" value="MPP/UQCRC_Complex"/>
</dbReference>
<dbReference type="FunCoup" id="A0A3Q0KJC1">
    <property type="interactions" value="2630"/>
</dbReference>
<dbReference type="PROSITE" id="PS00143">
    <property type="entry name" value="INSULINASE"/>
    <property type="match status" value="1"/>
</dbReference>
<evidence type="ECO:0000256" key="4">
    <source>
        <dbReference type="ARBA" id="ARBA00032315"/>
    </source>
</evidence>
<dbReference type="Pfam" id="PF05193">
    <property type="entry name" value="Peptidase_M16_C"/>
    <property type="match status" value="1"/>
</dbReference>
<sequence length="270" mass="30058">MLDITKVSLKDVINQGFSNHSKTFTEDKETKITRLSNGLRVASQNKLGSQCAIGVIIKAGPRYEGNFVSGTSHYLEKLGFHSSDLYADRNSFQEAMENCNSIFDCQVARDFIVYAVSGFNTNMDKLTHILSETVLRAKITQEEVEMAAKSISFELEALERSPPVEPIMNELLHVAAYKNNTLGLPKYCPKQNLNKINREDIIKFVAAQFKPENMVVAGVGIEHDALVKSVEKYFIPTVPNVSYEKAASDVPSPITTVSEYTGGYYKAIRT</sequence>
<dbReference type="InParanoid" id="A0A3Q0KJC1"/>
<dbReference type="PANTHER" id="PTHR11851">
    <property type="entry name" value="METALLOPROTEASE"/>
    <property type="match status" value="1"/>
</dbReference>
<dbReference type="InterPro" id="IPR007863">
    <property type="entry name" value="Peptidase_M16_C"/>
</dbReference>
<proteinExistence type="inferred from homology"/>
<dbReference type="InterPro" id="IPR011765">
    <property type="entry name" value="Pept_M16_N"/>
</dbReference>
<evidence type="ECO:0000256" key="1">
    <source>
        <dbReference type="ARBA" id="ARBA00002123"/>
    </source>
</evidence>
<dbReference type="GO" id="GO:0046872">
    <property type="term" value="F:metal ion binding"/>
    <property type="evidence" value="ECO:0007669"/>
    <property type="project" value="InterPro"/>
</dbReference>
<dbReference type="Gene3D" id="3.30.830.10">
    <property type="entry name" value="Metalloenzyme, LuxS/M16 peptidase-like"/>
    <property type="match status" value="1"/>
</dbReference>
<protein>
    <recommendedName>
        <fullName evidence="3">Alpha-MPP</fullName>
    </recommendedName>
    <alternativeName>
        <fullName evidence="4">Inactive zinc metalloprotease alpha</fullName>
    </alternativeName>
</protein>
<dbReference type="GO" id="GO:0005739">
    <property type="term" value="C:mitochondrion"/>
    <property type="evidence" value="ECO:0007669"/>
    <property type="project" value="TreeGrafter"/>
</dbReference>
<feature type="domain" description="Peptidase M16 N-terminal" evidence="5">
    <location>
        <begin position="40"/>
        <end position="190"/>
    </location>
</feature>
<accession>A0A3Q0KJC1</accession>
<dbReference type="STRING" id="6183.A0A3Q0KJC1"/>
<dbReference type="PANTHER" id="PTHR11851:SF49">
    <property type="entry name" value="MITOCHONDRIAL-PROCESSING PEPTIDASE SUBUNIT ALPHA"/>
    <property type="match status" value="1"/>
</dbReference>
<dbReference type="ExpressionAtlas" id="A0A3Q0KJC1">
    <property type="expression patterns" value="differential"/>
</dbReference>
<dbReference type="WBParaSite" id="Smp_094050.2">
    <property type="protein sequence ID" value="Smp_094050.2"/>
    <property type="gene ID" value="Smp_094050"/>
</dbReference>
<evidence type="ECO:0000313" key="7">
    <source>
        <dbReference type="WBParaSite" id="Smp_094050.2"/>
    </source>
</evidence>
<organism evidence="7">
    <name type="scientific">Schistosoma mansoni</name>
    <name type="common">Blood fluke</name>
    <dbReference type="NCBI Taxonomy" id="6183"/>
    <lineage>
        <taxon>Eukaryota</taxon>
        <taxon>Metazoa</taxon>
        <taxon>Spiralia</taxon>
        <taxon>Lophotrochozoa</taxon>
        <taxon>Platyhelminthes</taxon>
        <taxon>Trematoda</taxon>
        <taxon>Digenea</taxon>
        <taxon>Strigeidida</taxon>
        <taxon>Schistosomatoidea</taxon>
        <taxon>Schistosomatidae</taxon>
        <taxon>Schistosoma</taxon>
    </lineage>
</organism>
<dbReference type="SUPFAM" id="SSF63411">
    <property type="entry name" value="LuxS/MPP-like metallohydrolase"/>
    <property type="match status" value="1"/>
</dbReference>
<evidence type="ECO:0000259" key="5">
    <source>
        <dbReference type="Pfam" id="PF00675"/>
    </source>
</evidence>
<dbReference type="InterPro" id="IPR011249">
    <property type="entry name" value="Metalloenz_LuxS/M16"/>
</dbReference>
<comment type="similarity">
    <text evidence="2">Belongs to the peptidase M16 family.</text>
</comment>
<evidence type="ECO:0000256" key="3">
    <source>
        <dbReference type="ARBA" id="ARBA00030006"/>
    </source>
</evidence>
<evidence type="ECO:0000259" key="6">
    <source>
        <dbReference type="Pfam" id="PF05193"/>
    </source>
</evidence>
<dbReference type="GO" id="GO:0004222">
    <property type="term" value="F:metalloendopeptidase activity"/>
    <property type="evidence" value="ECO:0007669"/>
    <property type="project" value="InterPro"/>
</dbReference>
<dbReference type="GO" id="GO:0006627">
    <property type="term" value="P:protein processing involved in protein targeting to mitochondrion"/>
    <property type="evidence" value="ECO:0007669"/>
    <property type="project" value="TreeGrafter"/>
</dbReference>
<dbReference type="Pfam" id="PF00675">
    <property type="entry name" value="Peptidase_M16"/>
    <property type="match status" value="1"/>
</dbReference>
<comment type="function">
    <text evidence="1">Substrate recognition and binding subunit of the essential mitochondrial processing protease (MPP), which cleaves the mitochondrial sequence off newly imported precursors proteins.</text>
</comment>
<name>A0A3Q0KJC1_SCHMA</name>
<evidence type="ECO:0000256" key="2">
    <source>
        <dbReference type="ARBA" id="ARBA00007261"/>
    </source>
</evidence>
<dbReference type="AlphaFoldDB" id="A0A3Q0KJC1"/>
<feature type="domain" description="Peptidase M16 C-terminal" evidence="6">
    <location>
        <begin position="195"/>
        <end position="234"/>
    </location>
</feature>
<dbReference type="InterPro" id="IPR001431">
    <property type="entry name" value="Pept_M16_Zn_BS"/>
</dbReference>